<evidence type="ECO:0000313" key="1">
    <source>
        <dbReference type="EMBL" id="CAB4577234.1"/>
    </source>
</evidence>
<reference evidence="1" key="1">
    <citation type="submission" date="2020-05" db="EMBL/GenBank/DDBJ databases">
        <authorList>
            <person name="Chiriac C."/>
            <person name="Salcher M."/>
            <person name="Ghai R."/>
            <person name="Kavagutti S V."/>
        </authorList>
    </citation>
    <scope>NUCLEOTIDE SEQUENCE</scope>
</reference>
<dbReference type="AlphaFoldDB" id="A0A6J6EQN5"/>
<organism evidence="1">
    <name type="scientific">freshwater metagenome</name>
    <dbReference type="NCBI Taxonomy" id="449393"/>
    <lineage>
        <taxon>unclassified sequences</taxon>
        <taxon>metagenomes</taxon>
        <taxon>ecological metagenomes</taxon>
    </lineage>
</organism>
<protein>
    <submittedName>
        <fullName evidence="1">Unannotated protein</fullName>
    </submittedName>
</protein>
<proteinExistence type="predicted"/>
<accession>A0A6J6EQN5</accession>
<sequence>MGNGFGDDCSLRKTTRPSFTPSNCAYESAFARALLTAADLAKAVALLLSKTNGDAPLTERLAPPASTIASTIIPAVDPARTVIEKD</sequence>
<dbReference type="EMBL" id="CAEZTN010000053">
    <property type="protein sequence ID" value="CAB4577234.1"/>
    <property type="molecule type" value="Genomic_DNA"/>
</dbReference>
<gene>
    <name evidence="1" type="ORF">UFOPK1689_01046</name>
</gene>
<name>A0A6J6EQN5_9ZZZZ</name>